<dbReference type="PROSITE" id="PS51257">
    <property type="entry name" value="PROKAR_LIPOPROTEIN"/>
    <property type="match status" value="1"/>
</dbReference>
<sequence>MSFLRRDLFPLTAALLAALAVLFVSTASTACEAPISQGMAAMSMSDASGPCEPESGVIPCRKACLASCQSLIPQGGGSTLARTFVSVRYPSLVARRADFTPEADDPPPRT</sequence>
<proteinExistence type="predicted"/>
<evidence type="ECO:0000256" key="1">
    <source>
        <dbReference type="SAM" id="SignalP"/>
    </source>
</evidence>
<keyword evidence="1" id="KW-0732">Signal</keyword>
<accession>A0ABQ6BG50</accession>
<comment type="caution">
    <text evidence="2">The sequence shown here is derived from an EMBL/GenBank/DDBJ whole genome shotgun (WGS) entry which is preliminary data.</text>
</comment>
<organism evidence="2 3">
    <name type="scientific">Brevundimonas denitrificans</name>
    <dbReference type="NCBI Taxonomy" id="1443434"/>
    <lineage>
        <taxon>Bacteria</taxon>
        <taxon>Pseudomonadati</taxon>
        <taxon>Pseudomonadota</taxon>
        <taxon>Alphaproteobacteria</taxon>
        <taxon>Caulobacterales</taxon>
        <taxon>Caulobacteraceae</taxon>
        <taxon>Brevundimonas</taxon>
    </lineage>
</organism>
<dbReference type="Proteomes" id="UP001156921">
    <property type="component" value="Unassembled WGS sequence"/>
</dbReference>
<reference evidence="3" key="1">
    <citation type="journal article" date="2019" name="Int. J. Syst. Evol. Microbiol.">
        <title>The Global Catalogue of Microorganisms (GCM) 10K type strain sequencing project: providing services to taxonomists for standard genome sequencing and annotation.</title>
        <authorList>
            <consortium name="The Broad Institute Genomics Platform"/>
            <consortium name="The Broad Institute Genome Sequencing Center for Infectious Disease"/>
            <person name="Wu L."/>
            <person name="Ma J."/>
        </authorList>
    </citation>
    <scope>NUCLEOTIDE SEQUENCE [LARGE SCALE GENOMIC DNA]</scope>
    <source>
        <strain evidence="3">NBRC 110107</strain>
    </source>
</reference>
<dbReference type="EMBL" id="BSOY01000005">
    <property type="protein sequence ID" value="GLS00417.1"/>
    <property type="molecule type" value="Genomic_DNA"/>
</dbReference>
<name>A0ABQ6BG50_9CAUL</name>
<protein>
    <submittedName>
        <fullName evidence="2">Uncharacterized protein</fullName>
    </submittedName>
</protein>
<feature type="signal peptide" evidence="1">
    <location>
        <begin position="1"/>
        <end position="30"/>
    </location>
</feature>
<gene>
    <name evidence="2" type="ORF">GCM10007859_04230</name>
</gene>
<evidence type="ECO:0000313" key="3">
    <source>
        <dbReference type="Proteomes" id="UP001156921"/>
    </source>
</evidence>
<keyword evidence="3" id="KW-1185">Reference proteome</keyword>
<feature type="chain" id="PRO_5045160907" evidence="1">
    <location>
        <begin position="31"/>
        <end position="110"/>
    </location>
</feature>
<evidence type="ECO:0000313" key="2">
    <source>
        <dbReference type="EMBL" id="GLS00417.1"/>
    </source>
</evidence>